<reference evidence="14 15" key="1">
    <citation type="journal article" date="2015" name="Sci. Rep.">
        <title>Genome of the facultative scuticociliatosis pathogen Pseudocohnilembus persalinus provides insight into its virulence through horizontal gene transfer.</title>
        <authorList>
            <person name="Xiong J."/>
            <person name="Wang G."/>
            <person name="Cheng J."/>
            <person name="Tian M."/>
            <person name="Pan X."/>
            <person name="Warren A."/>
            <person name="Jiang C."/>
            <person name="Yuan D."/>
            <person name="Miao W."/>
        </authorList>
    </citation>
    <scope>NUCLEOTIDE SEQUENCE [LARGE SCALE GENOMIC DNA]</scope>
    <source>
        <strain evidence="14">36N120E</strain>
    </source>
</reference>
<feature type="transmembrane region" description="Helical" evidence="12">
    <location>
        <begin position="122"/>
        <end position="142"/>
    </location>
</feature>
<evidence type="ECO:0000256" key="2">
    <source>
        <dbReference type="ARBA" id="ARBA00005189"/>
    </source>
</evidence>
<dbReference type="PIRSF" id="PIRSF015921">
    <property type="entry name" value="FA_sphinglp_des"/>
    <property type="match status" value="1"/>
</dbReference>
<dbReference type="InParanoid" id="A0A0V0QL85"/>
<evidence type="ECO:0000313" key="14">
    <source>
        <dbReference type="EMBL" id="KRX02922.1"/>
    </source>
</evidence>
<evidence type="ECO:0000256" key="3">
    <source>
        <dbReference type="ARBA" id="ARBA00009295"/>
    </source>
</evidence>
<keyword evidence="11 12" id="KW-0472">Membrane</keyword>
<evidence type="ECO:0000259" key="13">
    <source>
        <dbReference type="PROSITE" id="PS50255"/>
    </source>
</evidence>
<comment type="caution">
    <text evidence="14">The sequence shown here is derived from an EMBL/GenBank/DDBJ whole genome shotgun (WGS) entry which is preliminary data.</text>
</comment>
<accession>A0A0V0QL85</accession>
<dbReference type="InterPro" id="IPR005804">
    <property type="entry name" value="FA_desaturase_dom"/>
</dbReference>
<evidence type="ECO:0000256" key="6">
    <source>
        <dbReference type="ARBA" id="ARBA00022723"/>
    </source>
</evidence>
<dbReference type="PANTHER" id="PTHR19353:SF30">
    <property type="entry name" value="DELTA 8-(E)-SPHINGOLIPID DESATURASE"/>
    <property type="match status" value="1"/>
</dbReference>
<keyword evidence="9" id="KW-0408">Iron</keyword>
<evidence type="ECO:0000256" key="9">
    <source>
        <dbReference type="ARBA" id="ARBA00023004"/>
    </source>
</evidence>
<evidence type="ECO:0000256" key="5">
    <source>
        <dbReference type="ARBA" id="ARBA00022692"/>
    </source>
</evidence>
<dbReference type="OrthoDB" id="260519at2759"/>
<keyword evidence="15" id="KW-1185">Reference proteome</keyword>
<dbReference type="GO" id="GO:0046872">
    <property type="term" value="F:metal ion binding"/>
    <property type="evidence" value="ECO:0007669"/>
    <property type="project" value="UniProtKB-KW"/>
</dbReference>
<feature type="domain" description="Cytochrome b5 heme-binding" evidence="13">
    <location>
        <begin position="7"/>
        <end position="82"/>
    </location>
</feature>
<dbReference type="InterPro" id="IPR001199">
    <property type="entry name" value="Cyt_B5-like_heme/steroid-bd"/>
</dbReference>
<dbReference type="PROSITE" id="PS50255">
    <property type="entry name" value="CYTOCHROME_B5_2"/>
    <property type="match status" value="1"/>
</dbReference>
<evidence type="ECO:0000256" key="8">
    <source>
        <dbReference type="ARBA" id="ARBA00023002"/>
    </source>
</evidence>
<dbReference type="SMART" id="SM01117">
    <property type="entry name" value="Cyt-b5"/>
    <property type="match status" value="1"/>
</dbReference>
<keyword evidence="5 12" id="KW-0812">Transmembrane</keyword>
<dbReference type="GO" id="GO:0016020">
    <property type="term" value="C:membrane"/>
    <property type="evidence" value="ECO:0007669"/>
    <property type="project" value="UniProtKB-SubCell"/>
</dbReference>
<dbReference type="PRINTS" id="PR00363">
    <property type="entry name" value="CYTOCHROMEB5"/>
</dbReference>
<comment type="subcellular location">
    <subcellularLocation>
        <location evidence="1">Membrane</location>
        <topology evidence="1">Multi-pass membrane protein</topology>
    </subcellularLocation>
</comment>
<keyword evidence="8" id="KW-0560">Oxidoreductase</keyword>
<comment type="pathway">
    <text evidence="2">Lipid metabolism.</text>
</comment>
<keyword evidence="10" id="KW-0443">Lipid metabolism</keyword>
<evidence type="ECO:0000256" key="12">
    <source>
        <dbReference type="SAM" id="Phobius"/>
    </source>
</evidence>
<evidence type="ECO:0000256" key="10">
    <source>
        <dbReference type="ARBA" id="ARBA00023098"/>
    </source>
</evidence>
<evidence type="ECO:0000256" key="11">
    <source>
        <dbReference type="ARBA" id="ARBA00023136"/>
    </source>
</evidence>
<dbReference type="SUPFAM" id="SSF55856">
    <property type="entry name" value="Cytochrome b5-like heme/steroid binding domain"/>
    <property type="match status" value="1"/>
</dbReference>
<dbReference type="GO" id="GO:0016717">
    <property type="term" value="F:oxidoreductase activity, acting on paired donors, with oxidation of a pair of donors resulting in the reduction of molecular oxygen to two molecules of water"/>
    <property type="evidence" value="ECO:0007669"/>
    <property type="project" value="TreeGrafter"/>
</dbReference>
<dbReference type="Gene3D" id="3.10.120.10">
    <property type="entry name" value="Cytochrome b5-like heme/steroid binding domain"/>
    <property type="match status" value="1"/>
</dbReference>
<dbReference type="InterPro" id="IPR012171">
    <property type="entry name" value="Fatty_acid_desaturase"/>
</dbReference>
<dbReference type="InterPro" id="IPR036400">
    <property type="entry name" value="Cyt_B5-like_heme/steroid_sf"/>
</dbReference>
<dbReference type="Proteomes" id="UP000054937">
    <property type="component" value="Unassembled WGS sequence"/>
</dbReference>
<dbReference type="CDD" id="cd03506">
    <property type="entry name" value="Delta6-FADS-like"/>
    <property type="match status" value="1"/>
</dbReference>
<keyword evidence="6" id="KW-0479">Metal-binding</keyword>
<keyword evidence="7 12" id="KW-1133">Transmembrane helix</keyword>
<keyword evidence="4" id="KW-0349">Heme</keyword>
<comment type="similarity">
    <text evidence="3">Belongs to the fatty acid desaturase type 1 family.</text>
</comment>
<sequence length="469" mass="55412">MMEKGNTTIYSIEEVHKHNTVQDNWIVVDGKVYDISSWANKHPGGTMPLLGSAGKDATDMIELFHGKVVYKFLPNFYIGEVEKVKPKTIQDQKSLNFLRDYRELNQQLKQDGMYKIRYSYQVVKTLILMGLWALTWALYIYGYQYESVSLQVLGSVSLALYLQQTAFMGHDSGHNLISHNRIFDSIYGVIIGNFCTGIGMCWWKDSHNCHHVVTNLVSYDPDIQHVPFMSLTNKYFKNVWSFYHERVLKWDRFGKFCVSYQHYLFYPIMGFARYFLYVQTWLMLLNLSPRRAEWRKMEIVALCGYYSWLSYMLSFCLSWKLVLFSILASHFLAGILHIQITLSHFTMELLDGNDVYKVDNFTENFLETQIRTTQDISCPWYMDWFHGGLQFQLEHHLFPRVPRHNLRKLREQYFIPLLKKHNKPDLHMDFITANKYLMKVLKKVANEAQDGKFVKFQDSMLWEGIMMKG</sequence>
<dbReference type="PANTHER" id="PTHR19353">
    <property type="entry name" value="FATTY ACID DESATURASE 2"/>
    <property type="match status" value="1"/>
</dbReference>
<protein>
    <submittedName>
        <fullName evidence="14">Cytochrome b5-like heme/steroid binding domain</fullName>
    </submittedName>
</protein>
<evidence type="ECO:0000256" key="4">
    <source>
        <dbReference type="ARBA" id="ARBA00022617"/>
    </source>
</evidence>
<gene>
    <name evidence="14" type="ORF">PPERSA_13176</name>
</gene>
<feature type="transmembrane region" description="Helical" evidence="12">
    <location>
        <begin position="263"/>
        <end position="285"/>
    </location>
</feature>
<evidence type="ECO:0000313" key="15">
    <source>
        <dbReference type="Proteomes" id="UP000054937"/>
    </source>
</evidence>
<organism evidence="14 15">
    <name type="scientific">Pseudocohnilembus persalinus</name>
    <name type="common">Ciliate</name>
    <dbReference type="NCBI Taxonomy" id="266149"/>
    <lineage>
        <taxon>Eukaryota</taxon>
        <taxon>Sar</taxon>
        <taxon>Alveolata</taxon>
        <taxon>Ciliophora</taxon>
        <taxon>Intramacronucleata</taxon>
        <taxon>Oligohymenophorea</taxon>
        <taxon>Scuticociliatia</taxon>
        <taxon>Philasterida</taxon>
        <taxon>Pseudocohnilembidae</taxon>
        <taxon>Pseudocohnilembus</taxon>
    </lineage>
</organism>
<dbReference type="OMA" id="LYNCNYF"/>
<dbReference type="GO" id="GO:0006629">
    <property type="term" value="P:lipid metabolic process"/>
    <property type="evidence" value="ECO:0007669"/>
    <property type="project" value="UniProtKB-KW"/>
</dbReference>
<dbReference type="AlphaFoldDB" id="A0A0V0QL85"/>
<dbReference type="EMBL" id="LDAU01000150">
    <property type="protein sequence ID" value="KRX02922.1"/>
    <property type="molecule type" value="Genomic_DNA"/>
</dbReference>
<evidence type="ECO:0000256" key="1">
    <source>
        <dbReference type="ARBA" id="ARBA00004141"/>
    </source>
</evidence>
<name>A0A0V0QL85_PSEPJ</name>
<evidence type="ECO:0000256" key="7">
    <source>
        <dbReference type="ARBA" id="ARBA00022989"/>
    </source>
</evidence>
<dbReference type="Pfam" id="PF00173">
    <property type="entry name" value="Cyt-b5"/>
    <property type="match status" value="1"/>
</dbReference>
<proteinExistence type="inferred from homology"/>
<dbReference type="Pfam" id="PF00487">
    <property type="entry name" value="FA_desaturase"/>
    <property type="match status" value="1"/>
</dbReference>